<sequence>MKKATRSAEQNRLPQGRLSIVTNFIGQHPELLQTVHIVLLTMFVLFVTGGH</sequence>
<name>A0ABS6MX43_9GAMM</name>
<protein>
    <submittedName>
        <fullName evidence="1">Uncharacterized protein</fullName>
    </submittedName>
</protein>
<accession>A0ABS6MX43</accession>
<dbReference type="Proteomes" id="UP000813068">
    <property type="component" value="Unassembled WGS sequence"/>
</dbReference>
<reference evidence="1 2" key="1">
    <citation type="submission" date="2021-06" db="EMBL/GenBank/DDBJ databases">
        <title>Differences between aerobic and microaerobic xylene degrading microbial communities.</title>
        <authorList>
            <person name="Banerjee S."/>
            <person name="Tancsics A."/>
        </authorList>
    </citation>
    <scope>NUCLEOTIDE SEQUENCE [LARGE SCALE GENOMIC DNA]</scope>
    <source>
        <strain evidence="1 2">MAP12</strain>
    </source>
</reference>
<evidence type="ECO:0000313" key="2">
    <source>
        <dbReference type="Proteomes" id="UP000813068"/>
    </source>
</evidence>
<dbReference type="EMBL" id="JAHRGL010000026">
    <property type="protein sequence ID" value="MBV2133356.1"/>
    <property type="molecule type" value="Genomic_DNA"/>
</dbReference>
<comment type="caution">
    <text evidence="1">The sequence shown here is derived from an EMBL/GenBank/DDBJ whole genome shotgun (WGS) entry which is preliminary data.</text>
</comment>
<evidence type="ECO:0000313" key="1">
    <source>
        <dbReference type="EMBL" id="MBV2133356.1"/>
    </source>
</evidence>
<gene>
    <name evidence="1" type="ORF">KRX52_11180</name>
</gene>
<proteinExistence type="predicted"/>
<organism evidence="1 2">
    <name type="scientific">Geopseudomonas aromaticivorans</name>
    <dbReference type="NCBI Taxonomy" id="2849492"/>
    <lineage>
        <taxon>Bacteria</taxon>
        <taxon>Pseudomonadati</taxon>
        <taxon>Pseudomonadota</taxon>
        <taxon>Gammaproteobacteria</taxon>
        <taxon>Pseudomonadales</taxon>
        <taxon>Pseudomonadaceae</taxon>
        <taxon>Geopseudomonas</taxon>
    </lineage>
</organism>
<keyword evidence="2" id="KW-1185">Reference proteome</keyword>
<dbReference type="RefSeq" id="WP_217681809.1">
    <property type="nucleotide sequence ID" value="NZ_JAHRGL010000026.1"/>
</dbReference>